<dbReference type="InParanoid" id="A0A165FY20"/>
<reference evidence="2 3" key="1">
    <citation type="journal article" date="2016" name="Mol. Biol. Evol.">
        <title>Comparative Genomics of Early-Diverging Mushroom-Forming Fungi Provides Insights into the Origins of Lignocellulose Decay Capabilities.</title>
        <authorList>
            <person name="Nagy L.G."/>
            <person name="Riley R."/>
            <person name="Tritt A."/>
            <person name="Adam C."/>
            <person name="Daum C."/>
            <person name="Floudas D."/>
            <person name="Sun H."/>
            <person name="Yadav J.S."/>
            <person name="Pangilinan J."/>
            <person name="Larsson K.H."/>
            <person name="Matsuura K."/>
            <person name="Barry K."/>
            <person name="Labutti K."/>
            <person name="Kuo R."/>
            <person name="Ohm R.A."/>
            <person name="Bhattacharya S.S."/>
            <person name="Shirouzu T."/>
            <person name="Yoshinaga Y."/>
            <person name="Martin F.M."/>
            <person name="Grigoriev I.V."/>
            <person name="Hibbett D.S."/>
        </authorList>
    </citation>
    <scope>NUCLEOTIDE SEQUENCE [LARGE SCALE GENOMIC DNA]</scope>
    <source>
        <strain evidence="2 3">93-53</strain>
    </source>
</reference>
<evidence type="ECO:0000256" key="1">
    <source>
        <dbReference type="ARBA" id="ARBA00022801"/>
    </source>
</evidence>
<name>A0A165FY20_9APHY</name>
<sequence>MDGHMGFVRGWLVTMAGHKVLRAAACALSAATVVSGQLYWNSTKFLFAFGDSYTTDGFNISMGVNSTDPGYTSSNGPNWVEYLGGTYNVTETKVFNLASGGATIDAALVAPYEPTVLSIVDQVTQFQEYLASKPYGAQWDSSDSLFAIWIGINDVGNSYAWTNVTSQSAFHTVLMNRLFSQVDILYSDGARNFLFLTVPPTNRAPLLIEAGPTAVAQIIAALADYNDQLTAFAGLFQATHSGASVTIFDTRPVFNTLLDNYATFGYVNITGYCAAYENGTPEMTTQELPCEPVSSYFWLNTLHPLYTVHNIVAHAISTILNA</sequence>
<dbReference type="PANTHER" id="PTHR45648:SF85">
    <property type="entry name" value="A, PUTATIVE (AFU_ORTHOLOGUE AFUA_2G10760)-RELATED"/>
    <property type="match status" value="1"/>
</dbReference>
<dbReference type="InterPro" id="IPR001087">
    <property type="entry name" value="GDSL"/>
</dbReference>
<dbReference type="AlphaFoldDB" id="A0A165FY20"/>
<evidence type="ECO:0000313" key="3">
    <source>
        <dbReference type="Proteomes" id="UP000076871"/>
    </source>
</evidence>
<organism evidence="2 3">
    <name type="scientific">Laetiporus sulphureus 93-53</name>
    <dbReference type="NCBI Taxonomy" id="1314785"/>
    <lineage>
        <taxon>Eukaryota</taxon>
        <taxon>Fungi</taxon>
        <taxon>Dikarya</taxon>
        <taxon>Basidiomycota</taxon>
        <taxon>Agaricomycotina</taxon>
        <taxon>Agaricomycetes</taxon>
        <taxon>Polyporales</taxon>
        <taxon>Laetiporus</taxon>
    </lineage>
</organism>
<protein>
    <submittedName>
        <fullName evidence="2">Carbohydrate esterase family 16 protein</fullName>
    </submittedName>
</protein>
<dbReference type="GeneID" id="63819768"/>
<accession>A0A165FY20</accession>
<dbReference type="Gene3D" id="3.40.50.1110">
    <property type="entry name" value="SGNH hydrolase"/>
    <property type="match status" value="1"/>
</dbReference>
<evidence type="ECO:0000313" key="2">
    <source>
        <dbReference type="EMBL" id="KZT09567.1"/>
    </source>
</evidence>
<gene>
    <name evidence="2" type="ORF">LAESUDRAFT_510495</name>
</gene>
<dbReference type="InterPro" id="IPR036514">
    <property type="entry name" value="SGNH_hydro_sf"/>
</dbReference>
<dbReference type="Pfam" id="PF00657">
    <property type="entry name" value="Lipase_GDSL"/>
    <property type="match status" value="1"/>
</dbReference>
<dbReference type="GO" id="GO:0016788">
    <property type="term" value="F:hydrolase activity, acting on ester bonds"/>
    <property type="evidence" value="ECO:0007669"/>
    <property type="project" value="InterPro"/>
</dbReference>
<dbReference type="STRING" id="1314785.A0A165FY20"/>
<dbReference type="EMBL" id="KV427611">
    <property type="protein sequence ID" value="KZT09567.1"/>
    <property type="molecule type" value="Genomic_DNA"/>
</dbReference>
<dbReference type="InterPro" id="IPR051058">
    <property type="entry name" value="GDSL_Est/Lipase"/>
</dbReference>
<keyword evidence="1" id="KW-0378">Hydrolase</keyword>
<dbReference type="OrthoDB" id="1600564at2759"/>
<dbReference type="CDD" id="cd01846">
    <property type="entry name" value="fatty_acyltransferase_like"/>
    <property type="match status" value="1"/>
</dbReference>
<dbReference type="SUPFAM" id="SSF52266">
    <property type="entry name" value="SGNH hydrolase"/>
    <property type="match status" value="1"/>
</dbReference>
<proteinExistence type="predicted"/>
<keyword evidence="3" id="KW-1185">Reference proteome</keyword>
<dbReference type="PANTHER" id="PTHR45648">
    <property type="entry name" value="GDSL LIPASE/ACYLHYDROLASE FAMILY PROTEIN (AFU_ORTHOLOGUE AFUA_4G14700)"/>
    <property type="match status" value="1"/>
</dbReference>
<dbReference type="RefSeq" id="XP_040767307.1">
    <property type="nucleotide sequence ID" value="XM_040902737.1"/>
</dbReference>
<dbReference type="Proteomes" id="UP000076871">
    <property type="component" value="Unassembled WGS sequence"/>
</dbReference>